<evidence type="ECO:0000313" key="3">
    <source>
        <dbReference type="Proteomes" id="UP000011615"/>
    </source>
</evidence>
<feature type="region of interest" description="Disordered" evidence="1">
    <location>
        <begin position="48"/>
        <end position="67"/>
    </location>
</feature>
<organism evidence="2 3">
    <name type="scientific">Natrinema limicola JCM 13563</name>
    <dbReference type="NCBI Taxonomy" id="1230457"/>
    <lineage>
        <taxon>Archaea</taxon>
        <taxon>Methanobacteriati</taxon>
        <taxon>Methanobacteriota</taxon>
        <taxon>Stenosarchaea group</taxon>
        <taxon>Halobacteria</taxon>
        <taxon>Halobacteriales</taxon>
        <taxon>Natrialbaceae</taxon>
        <taxon>Natrinema</taxon>
    </lineage>
</organism>
<dbReference type="AlphaFoldDB" id="M0CE70"/>
<gene>
    <name evidence="2" type="ORF">C476_09918</name>
</gene>
<sequence length="67" mass="6967">MTADPVEPVPGLEHDYCLPVHPQSTHVGESSATIVAPEQIGHAACVPPPAMDLSTERSDQTAFGTDG</sequence>
<keyword evidence="3" id="KW-1185">Reference proteome</keyword>
<proteinExistence type="predicted"/>
<dbReference type="RefSeq" id="WP_008012408.1">
    <property type="nucleotide sequence ID" value="NZ_AOIT01000035.1"/>
</dbReference>
<protein>
    <submittedName>
        <fullName evidence="2">Uncharacterized protein</fullName>
    </submittedName>
</protein>
<dbReference type="EMBL" id="AOIT01000035">
    <property type="protein sequence ID" value="ELZ20943.1"/>
    <property type="molecule type" value="Genomic_DNA"/>
</dbReference>
<evidence type="ECO:0000256" key="1">
    <source>
        <dbReference type="SAM" id="MobiDB-lite"/>
    </source>
</evidence>
<reference evidence="2 3" key="1">
    <citation type="journal article" date="2014" name="PLoS Genet.">
        <title>Phylogenetically driven sequencing of extremely halophilic archaea reveals strategies for static and dynamic osmo-response.</title>
        <authorList>
            <person name="Becker E.A."/>
            <person name="Seitzer P.M."/>
            <person name="Tritt A."/>
            <person name="Larsen D."/>
            <person name="Krusor M."/>
            <person name="Yao A.I."/>
            <person name="Wu D."/>
            <person name="Madern D."/>
            <person name="Eisen J.A."/>
            <person name="Darling A.E."/>
            <person name="Facciotti M.T."/>
        </authorList>
    </citation>
    <scope>NUCLEOTIDE SEQUENCE [LARGE SCALE GENOMIC DNA]</scope>
    <source>
        <strain evidence="2 3">JCM 13563</strain>
    </source>
</reference>
<name>M0CE70_9EURY</name>
<dbReference type="PATRIC" id="fig|1230457.4.peg.2001"/>
<dbReference type="STRING" id="1230457.C476_09918"/>
<dbReference type="Proteomes" id="UP000011615">
    <property type="component" value="Unassembled WGS sequence"/>
</dbReference>
<comment type="caution">
    <text evidence="2">The sequence shown here is derived from an EMBL/GenBank/DDBJ whole genome shotgun (WGS) entry which is preliminary data.</text>
</comment>
<accession>M0CE70</accession>
<evidence type="ECO:0000313" key="2">
    <source>
        <dbReference type="EMBL" id="ELZ20943.1"/>
    </source>
</evidence>